<name>A0ABZ0SE76_9GAMM</name>
<evidence type="ECO:0000313" key="2">
    <source>
        <dbReference type="Proteomes" id="UP001432180"/>
    </source>
</evidence>
<gene>
    <name evidence="1" type="ORF">Thiowin_04029</name>
</gene>
<evidence type="ECO:0000313" key="1">
    <source>
        <dbReference type="EMBL" id="WPL18933.1"/>
    </source>
</evidence>
<organism evidence="1 2">
    <name type="scientific">Thiorhodovibrio winogradskyi</name>
    <dbReference type="NCBI Taxonomy" id="77007"/>
    <lineage>
        <taxon>Bacteria</taxon>
        <taxon>Pseudomonadati</taxon>
        <taxon>Pseudomonadota</taxon>
        <taxon>Gammaproteobacteria</taxon>
        <taxon>Chromatiales</taxon>
        <taxon>Chromatiaceae</taxon>
        <taxon>Thiorhodovibrio</taxon>
    </lineage>
</organism>
<dbReference type="EMBL" id="CP121472">
    <property type="protein sequence ID" value="WPL18933.1"/>
    <property type="molecule type" value="Genomic_DNA"/>
</dbReference>
<protein>
    <recommendedName>
        <fullName evidence="3">Fido domain-containing protein</fullName>
    </recommendedName>
</protein>
<dbReference type="Gene3D" id="1.10.3290.10">
    <property type="entry name" value="Fido-like domain"/>
    <property type="match status" value="1"/>
</dbReference>
<proteinExistence type="predicted"/>
<reference evidence="1 2" key="1">
    <citation type="journal article" date="2023" name="Microorganisms">
        <title>Thiorhodovibrio frisius and Trv. litoralis spp. nov., Two Novel Members from a Clade of Fastidious Purple Sulfur Bacteria That Exhibit Unique Red-Shifted Light-Harvesting Capabilities.</title>
        <authorList>
            <person name="Methner A."/>
            <person name="Kuzyk S.B."/>
            <person name="Petersen J."/>
            <person name="Bauer S."/>
            <person name="Brinkmann H."/>
            <person name="Sichau K."/>
            <person name="Wanner G."/>
            <person name="Wolf J."/>
            <person name="Neumann-Schaal M."/>
            <person name="Henke P."/>
            <person name="Tank M."/>
            <person name="Sproer C."/>
            <person name="Bunk B."/>
            <person name="Overmann J."/>
        </authorList>
    </citation>
    <scope>NUCLEOTIDE SEQUENCE [LARGE SCALE GENOMIC DNA]</scope>
    <source>
        <strain evidence="1 2">DSM 6702</strain>
    </source>
</reference>
<dbReference type="RefSeq" id="WP_328984670.1">
    <property type="nucleotide sequence ID" value="NZ_CP121472.1"/>
</dbReference>
<sequence>MAQPDRLNLPAIASSLRRVQVEFDRINQTLSTPRDPLSDRVLNQLLAGYAEIDRCLADGVDLFALGRSRQLLALNGLVLWGEAEPGSAQAQRQRLATEEQFYTQGNGGIAELIACHESMANEPVWKRAARVYIQILSQPQLYLEGNHRTGSLVMSYILARAGKPPFVLSVDNAKAYFDPSSLVKNSRKHSLRMLLEQPKLARRLADLLRDSADRGHLKS</sequence>
<dbReference type="InterPro" id="IPR036597">
    <property type="entry name" value="Fido-like_dom_sf"/>
</dbReference>
<evidence type="ECO:0008006" key="3">
    <source>
        <dbReference type="Google" id="ProtNLM"/>
    </source>
</evidence>
<dbReference type="SUPFAM" id="SSF140931">
    <property type="entry name" value="Fic-like"/>
    <property type="match status" value="1"/>
</dbReference>
<keyword evidence="2" id="KW-1185">Reference proteome</keyword>
<accession>A0ABZ0SE76</accession>
<dbReference type="Proteomes" id="UP001432180">
    <property type="component" value="Chromosome"/>
</dbReference>